<dbReference type="AlphaFoldDB" id="A0A918E2X4"/>
<comment type="caution">
    <text evidence="1">The sequence shown here is derived from an EMBL/GenBank/DDBJ whole genome shotgun (WGS) entry which is preliminary data.</text>
</comment>
<dbReference type="Proteomes" id="UP000641932">
    <property type="component" value="Unassembled WGS sequence"/>
</dbReference>
<dbReference type="EMBL" id="BMMS01000058">
    <property type="protein sequence ID" value="GGP00501.1"/>
    <property type="molecule type" value="Genomic_DNA"/>
</dbReference>
<gene>
    <name evidence="1" type="ORF">GCM10012280_69410</name>
</gene>
<protein>
    <submittedName>
        <fullName evidence="1">Uncharacterized protein</fullName>
    </submittedName>
</protein>
<evidence type="ECO:0000313" key="1">
    <source>
        <dbReference type="EMBL" id="GGP00501.1"/>
    </source>
</evidence>
<evidence type="ECO:0000313" key="2">
    <source>
        <dbReference type="Proteomes" id="UP000641932"/>
    </source>
</evidence>
<keyword evidence="2" id="KW-1185">Reference proteome</keyword>
<sequence>MVPWSKLCCCPVSGADPQGTRPTPLAGSAGVAADVLTQRLQRRAALRKERVEQMPDMRRVMCNQQRRFVAGRGGTFR</sequence>
<accession>A0A918E2X4</accession>
<organism evidence="1 2">
    <name type="scientific">Wenjunlia tyrosinilytica</name>
    <dbReference type="NCBI Taxonomy" id="1544741"/>
    <lineage>
        <taxon>Bacteria</taxon>
        <taxon>Bacillati</taxon>
        <taxon>Actinomycetota</taxon>
        <taxon>Actinomycetes</taxon>
        <taxon>Kitasatosporales</taxon>
        <taxon>Streptomycetaceae</taxon>
        <taxon>Wenjunlia</taxon>
    </lineage>
</organism>
<name>A0A918E2X4_9ACTN</name>
<reference evidence="1" key="2">
    <citation type="submission" date="2020-09" db="EMBL/GenBank/DDBJ databases">
        <authorList>
            <person name="Sun Q."/>
            <person name="Zhou Y."/>
        </authorList>
    </citation>
    <scope>NUCLEOTIDE SEQUENCE</scope>
    <source>
        <strain evidence="1">CGMCC 4.7201</strain>
    </source>
</reference>
<reference evidence="1" key="1">
    <citation type="journal article" date="2014" name="Int. J. Syst. Evol. Microbiol.">
        <title>Complete genome sequence of Corynebacterium casei LMG S-19264T (=DSM 44701T), isolated from a smear-ripened cheese.</title>
        <authorList>
            <consortium name="US DOE Joint Genome Institute (JGI-PGF)"/>
            <person name="Walter F."/>
            <person name="Albersmeier A."/>
            <person name="Kalinowski J."/>
            <person name="Ruckert C."/>
        </authorList>
    </citation>
    <scope>NUCLEOTIDE SEQUENCE</scope>
    <source>
        <strain evidence="1">CGMCC 4.7201</strain>
    </source>
</reference>
<proteinExistence type="predicted"/>